<keyword evidence="2" id="KW-0238">DNA-binding</keyword>
<evidence type="ECO:0000256" key="3">
    <source>
        <dbReference type="ARBA" id="ARBA00023163"/>
    </source>
</evidence>
<dbReference type="InterPro" id="IPR036390">
    <property type="entry name" value="WH_DNA-bd_sf"/>
</dbReference>
<protein>
    <submittedName>
        <fullName evidence="6">Transcriptional regulator YeiL</fullName>
    </submittedName>
</protein>
<evidence type="ECO:0000313" key="7">
    <source>
        <dbReference type="Proteomes" id="UP001500339"/>
    </source>
</evidence>
<dbReference type="Proteomes" id="UP001500339">
    <property type="component" value="Unassembled WGS sequence"/>
</dbReference>
<dbReference type="PANTHER" id="PTHR24567:SF26">
    <property type="entry name" value="REGULATORY PROTEIN YEIL"/>
    <property type="match status" value="1"/>
</dbReference>
<organism evidence="6 7">
    <name type="scientific">Clostridium malenominatum</name>
    <dbReference type="NCBI Taxonomy" id="1539"/>
    <lineage>
        <taxon>Bacteria</taxon>
        <taxon>Bacillati</taxon>
        <taxon>Bacillota</taxon>
        <taxon>Clostridia</taxon>
        <taxon>Eubacteriales</taxon>
        <taxon>Clostridiaceae</taxon>
        <taxon>Clostridium</taxon>
    </lineage>
</organism>
<dbReference type="SUPFAM" id="SSF46785">
    <property type="entry name" value="Winged helix' DNA-binding domain"/>
    <property type="match status" value="1"/>
</dbReference>
<dbReference type="PROSITE" id="PS50042">
    <property type="entry name" value="CNMP_BINDING_3"/>
    <property type="match status" value="1"/>
</dbReference>
<dbReference type="Pfam" id="PF00027">
    <property type="entry name" value="cNMP_binding"/>
    <property type="match status" value="1"/>
</dbReference>
<evidence type="ECO:0000259" key="5">
    <source>
        <dbReference type="PROSITE" id="PS51063"/>
    </source>
</evidence>
<dbReference type="CDD" id="cd00038">
    <property type="entry name" value="CAP_ED"/>
    <property type="match status" value="1"/>
</dbReference>
<keyword evidence="1" id="KW-0805">Transcription regulation</keyword>
<name>A0ABN1IM80_9CLOT</name>
<feature type="domain" description="HTH crp-type" evidence="5">
    <location>
        <begin position="149"/>
        <end position="220"/>
    </location>
</feature>
<dbReference type="InterPro" id="IPR014710">
    <property type="entry name" value="RmlC-like_jellyroll"/>
</dbReference>
<dbReference type="InterPro" id="IPR012318">
    <property type="entry name" value="HTH_CRP"/>
</dbReference>
<evidence type="ECO:0000259" key="4">
    <source>
        <dbReference type="PROSITE" id="PS50042"/>
    </source>
</evidence>
<dbReference type="PANTHER" id="PTHR24567">
    <property type="entry name" value="CRP FAMILY TRANSCRIPTIONAL REGULATORY PROTEIN"/>
    <property type="match status" value="1"/>
</dbReference>
<dbReference type="SUPFAM" id="SSF51206">
    <property type="entry name" value="cAMP-binding domain-like"/>
    <property type="match status" value="1"/>
</dbReference>
<evidence type="ECO:0000256" key="1">
    <source>
        <dbReference type="ARBA" id="ARBA00023015"/>
    </source>
</evidence>
<dbReference type="InterPro" id="IPR018490">
    <property type="entry name" value="cNMP-bd_dom_sf"/>
</dbReference>
<dbReference type="InterPro" id="IPR000595">
    <property type="entry name" value="cNMP-bd_dom"/>
</dbReference>
<dbReference type="PROSITE" id="PS51063">
    <property type="entry name" value="HTH_CRP_2"/>
    <property type="match status" value="1"/>
</dbReference>
<dbReference type="InterPro" id="IPR036388">
    <property type="entry name" value="WH-like_DNA-bd_sf"/>
</dbReference>
<dbReference type="EMBL" id="BAAACF010000001">
    <property type="protein sequence ID" value="GAA0717310.1"/>
    <property type="molecule type" value="Genomic_DNA"/>
</dbReference>
<keyword evidence="7" id="KW-1185">Reference proteome</keyword>
<dbReference type="Pfam" id="PF13545">
    <property type="entry name" value="HTH_Crp_2"/>
    <property type="match status" value="1"/>
</dbReference>
<feature type="domain" description="Cyclic nucleotide-binding" evidence="4">
    <location>
        <begin position="31"/>
        <end position="135"/>
    </location>
</feature>
<gene>
    <name evidence="6" type="primary">yeiL</name>
    <name evidence="6" type="ORF">GCM10008905_02830</name>
</gene>
<evidence type="ECO:0000256" key="2">
    <source>
        <dbReference type="ARBA" id="ARBA00023125"/>
    </source>
</evidence>
<keyword evidence="3" id="KW-0804">Transcription</keyword>
<dbReference type="Gene3D" id="2.60.120.10">
    <property type="entry name" value="Jelly Rolls"/>
    <property type="match status" value="1"/>
</dbReference>
<dbReference type="RefSeq" id="WP_343765686.1">
    <property type="nucleotide sequence ID" value="NZ_BAAACF010000001.1"/>
</dbReference>
<comment type="caution">
    <text evidence="6">The sequence shown here is derived from an EMBL/GenBank/DDBJ whole genome shotgun (WGS) entry which is preliminary data.</text>
</comment>
<dbReference type="Gene3D" id="1.10.10.10">
    <property type="entry name" value="Winged helix-like DNA-binding domain superfamily/Winged helix DNA-binding domain"/>
    <property type="match status" value="1"/>
</dbReference>
<accession>A0ABN1IM80</accession>
<proteinExistence type="predicted"/>
<reference evidence="6 7" key="1">
    <citation type="journal article" date="2019" name="Int. J. Syst. Evol. Microbiol.">
        <title>The Global Catalogue of Microorganisms (GCM) 10K type strain sequencing project: providing services to taxonomists for standard genome sequencing and annotation.</title>
        <authorList>
            <consortium name="The Broad Institute Genomics Platform"/>
            <consortium name="The Broad Institute Genome Sequencing Center for Infectious Disease"/>
            <person name="Wu L."/>
            <person name="Ma J."/>
        </authorList>
    </citation>
    <scope>NUCLEOTIDE SEQUENCE [LARGE SCALE GENOMIC DNA]</scope>
    <source>
        <strain evidence="6 7">JCM 1405</strain>
    </source>
</reference>
<dbReference type="InterPro" id="IPR050397">
    <property type="entry name" value="Env_Response_Regulators"/>
</dbReference>
<sequence length="231" mass="26802">MQKIIDEHKLNYYINKYNIRDIFATDMTPYMELCIFDRNEYICKSKEDLDYFYFLVHGKTKVYLLLKNGKSLLLRFYKPLSVIGDVEIVKDSHTSSNIQVVEKALCIRISMKNLRRFAINDTCFLRYIINSLGDKLEKNSRANSINLLYPLENRLASYLLAISSSDEASSDISGISTYKLTEIADLLGTSYRHLHRTINKLCNEGFIKKDNQSLVILDYDSLEKLAGDIYE</sequence>
<evidence type="ECO:0000313" key="6">
    <source>
        <dbReference type="EMBL" id="GAA0717310.1"/>
    </source>
</evidence>